<dbReference type="EMBL" id="PHQY01000586">
    <property type="protein sequence ID" value="PJO43916.1"/>
    <property type="molecule type" value="Genomic_DNA"/>
</dbReference>
<proteinExistence type="predicted"/>
<keyword evidence="1" id="KW-0175">Coiled coil</keyword>
<evidence type="ECO:0000313" key="3">
    <source>
        <dbReference type="EMBL" id="PJO43916.1"/>
    </source>
</evidence>
<reference evidence="3 4" key="1">
    <citation type="submission" date="2017-11" db="EMBL/GenBank/DDBJ databases">
        <title>Bacterial isolate from king chilli rhizosphere.</title>
        <authorList>
            <person name="Takhelmayum P."/>
            <person name="Sarangthem I."/>
        </authorList>
    </citation>
    <scope>NUCLEOTIDE SEQUENCE [LARGE SCALE GENOMIC DNA]</scope>
    <source>
        <strain evidence="4">t26</strain>
    </source>
</reference>
<evidence type="ECO:0008006" key="5">
    <source>
        <dbReference type="Google" id="ProtNLM"/>
    </source>
</evidence>
<comment type="caution">
    <text evidence="3">The sequence shown here is derived from an EMBL/GenBank/DDBJ whole genome shotgun (WGS) entry which is preliminary data.</text>
</comment>
<protein>
    <recommendedName>
        <fullName evidence="5">Phage minor structural protein GP20</fullName>
    </recommendedName>
</protein>
<dbReference type="AlphaFoldDB" id="A0A2M9Q767"/>
<dbReference type="Proteomes" id="UP000232101">
    <property type="component" value="Unassembled WGS sequence"/>
</dbReference>
<dbReference type="Pfam" id="PF06810">
    <property type="entry name" value="Phage_scaffold"/>
    <property type="match status" value="1"/>
</dbReference>
<feature type="coiled-coil region" evidence="1">
    <location>
        <begin position="41"/>
        <end position="85"/>
    </location>
</feature>
<gene>
    <name evidence="3" type="ORF">CWD94_10010</name>
</gene>
<feature type="region of interest" description="Disordered" evidence="2">
    <location>
        <begin position="157"/>
        <end position="177"/>
    </location>
</feature>
<sequence>MKMKKEDLIAMGLSEEQANKIIEGFGTMIPKSRFDEVNGENKSLREQLDDRDKQLKELAKNEDATEGLKSEITRLQDENKVATEKYSAEVKQLKINSAVELALTSAKARNLTATKALLDLNGVEIDKDGNVIGLEDKVKALVESEDTKFMFDSTETVITGTTPGGQPGGGGSPIDTSTMTYSQMVAYQQANPEAKI</sequence>
<evidence type="ECO:0000256" key="2">
    <source>
        <dbReference type="SAM" id="MobiDB-lite"/>
    </source>
</evidence>
<organism evidence="3 4">
    <name type="scientific">Lysinibacillus xylanilyticus</name>
    <dbReference type="NCBI Taxonomy" id="582475"/>
    <lineage>
        <taxon>Bacteria</taxon>
        <taxon>Bacillati</taxon>
        <taxon>Bacillota</taxon>
        <taxon>Bacilli</taxon>
        <taxon>Bacillales</taxon>
        <taxon>Bacillaceae</taxon>
        <taxon>Lysinibacillus</taxon>
    </lineage>
</organism>
<evidence type="ECO:0000256" key="1">
    <source>
        <dbReference type="SAM" id="Coils"/>
    </source>
</evidence>
<evidence type="ECO:0000313" key="4">
    <source>
        <dbReference type="Proteomes" id="UP000232101"/>
    </source>
</evidence>
<accession>A0A2M9Q767</accession>
<name>A0A2M9Q767_9BACI</name>
<feature type="compositionally biased region" description="Gly residues" evidence="2">
    <location>
        <begin position="162"/>
        <end position="172"/>
    </location>
</feature>
<dbReference type="InterPro" id="IPR009636">
    <property type="entry name" value="SCAF"/>
</dbReference>